<name>A0A7Y4LG36_9CORY</name>
<reference evidence="1 2" key="3">
    <citation type="journal article" date="2020" name="Int. J. Syst. Evol. Microbiol.">
        <title>Corynebacterium silvaticum sp. nov., a unique group of NTTB corynebacteria in wild boar and roe deer.</title>
        <authorList>
            <person name="Dangel A."/>
            <person name="Berger A."/>
            <person name="Rau J."/>
            <person name="Eisenberg T."/>
            <person name="Kampfer P."/>
            <person name="Margos G."/>
            <person name="Contzen M."/>
            <person name="Busse H.J."/>
            <person name="Konrad R."/>
            <person name="Peters M."/>
            <person name="Sting R."/>
            <person name="Sing A."/>
        </authorList>
    </citation>
    <scope>NUCLEOTIDE SEQUENCE [LARGE SCALE GENOMIC DNA]</scope>
    <source>
        <strain evidence="1 2">PO100/5</strain>
    </source>
</reference>
<dbReference type="OrthoDB" id="4423941at2"/>
<evidence type="ECO:0000313" key="1">
    <source>
        <dbReference type="EMBL" id="ARU46304.2"/>
    </source>
</evidence>
<reference evidence="1 2" key="2">
    <citation type="journal article" date="2020" name="Antonie Van Leeuwenhoek">
        <title>Phylogenomic characterisation of a novel corynebacterial species pathogenic to animals.</title>
        <authorList>
            <person name="Moller J."/>
            <person name="Musella L."/>
            <person name="Melnikov V."/>
            <person name="Geissdorfer W."/>
            <person name="Burkovski A."/>
            <person name="Sangal V."/>
        </authorList>
    </citation>
    <scope>NUCLEOTIDE SEQUENCE [LARGE SCALE GENOMIC DNA]</scope>
    <source>
        <strain evidence="1 2">PO100/5</strain>
    </source>
</reference>
<dbReference type="KEGG" id="csil:CBE74_07185"/>
<proteinExistence type="predicted"/>
<accession>A0A7Y4LG36</accession>
<evidence type="ECO:0000313" key="2">
    <source>
        <dbReference type="Proteomes" id="UP000195652"/>
    </source>
</evidence>
<protein>
    <submittedName>
        <fullName evidence="1">Uncharacterized protein</fullName>
    </submittedName>
</protein>
<dbReference type="EMBL" id="CP021417">
    <property type="protein sequence ID" value="ARU46304.2"/>
    <property type="molecule type" value="Genomic_DNA"/>
</dbReference>
<gene>
    <name evidence="1" type="ORF">CBE74_07185</name>
</gene>
<dbReference type="RefSeq" id="WP_087454114.1">
    <property type="nucleotide sequence ID" value="NZ_JABGCN010000001.1"/>
</dbReference>
<sequence>MMSDPHDKDGNAIGDHNKGGTDDFRPYPEVNHPEDKPDFPYLASDARQNQTGSYDGYSAHAMGQSTAGVDNGAYGNPTAQEMHPDVDRFMVTGDPQLQIKTAIKYGFGITFARPALWIFGSFIFCLILVGGSIGLAVSKVVSQAGSNSIPTPEDSGTPVFDIVTSLIIVFFTAFLYQLLLRQIDGKSISFSAVFQKVNYWPTTLTLIVIMAIEFLVVAVIGVVLGVNLVNITTTLNDPQFVALVVGGVVAYVLISLLIQPFVSFSAYYAADRRGGVKDALLWGCAVGKKHYLRILGFLILTGLLSLALMIFTLGLGMIIALPVVYNATVHAYRQLAGGPYPKY</sequence>
<dbReference type="Proteomes" id="UP000195652">
    <property type="component" value="Chromosome"/>
</dbReference>
<organism evidence="1 2">
    <name type="scientific">Corynebacterium silvaticum</name>
    <dbReference type="NCBI Taxonomy" id="2320431"/>
    <lineage>
        <taxon>Bacteria</taxon>
        <taxon>Bacillati</taxon>
        <taxon>Actinomycetota</taxon>
        <taxon>Actinomycetes</taxon>
        <taxon>Mycobacteriales</taxon>
        <taxon>Corynebacteriaceae</taxon>
        <taxon>Corynebacterium</taxon>
    </lineage>
</organism>
<keyword evidence="2" id="KW-1185">Reference proteome</keyword>
<dbReference type="AlphaFoldDB" id="A0A7Y4LG36"/>
<reference evidence="1 2" key="4">
    <citation type="journal article" date="2020" name="PLoS ONE">
        <title>Taxonomic classification of strain PO100/5 shows a broader geographic distribution and genetic markers of the recently described Corynebacterium silvaticum.</title>
        <authorList>
            <person name="Viana M.V.C."/>
            <person name="Profeta R."/>
            <person name="da Silva A.L."/>
            <person name="Hurtado R."/>
            <person name="Cerqueira J.C."/>
            <person name="Ribeiro B.F.S."/>
            <person name="Almeida M.O."/>
            <person name="Morais-Rodrigues F."/>
            <person name="Soares S.C."/>
            <person name="Oliveira M."/>
            <person name="Tavares L."/>
            <person name="Figueiredo H."/>
            <person name="Wattam A.R."/>
            <person name="Barh D."/>
            <person name="Ghosh P."/>
            <person name="Silva A."/>
            <person name="Azevedo V."/>
        </authorList>
    </citation>
    <scope>NUCLEOTIDE SEQUENCE [LARGE SCALE GENOMIC DNA]</scope>
    <source>
        <strain evidence="1 2">PO100/5</strain>
    </source>
</reference>
<reference evidence="1 2" key="1">
    <citation type="journal article" date="2014" name="BMC Vet. Res.">
        <title>First report of Corynebacterium pseudotuberculosis from caseous lymphadenitis lesions in Black Alentejano pig (Sus scrofa domesticus).</title>
        <authorList>
            <person name="Oliveira M."/>
            <person name="Barroco C."/>
            <person name="Mottola C."/>
            <person name="Santos R."/>
            <person name="Lemsaddek A."/>
            <person name="Tavares L."/>
            <person name="Semedo-Lemsaddek T."/>
        </authorList>
    </citation>
    <scope>NUCLEOTIDE SEQUENCE [LARGE SCALE GENOMIC DNA]</scope>
    <source>
        <strain evidence="1 2">PO100/5</strain>
    </source>
</reference>